<comment type="caution">
    <text evidence="2">The sequence shown here is derived from an EMBL/GenBank/DDBJ whole genome shotgun (WGS) entry which is preliminary data.</text>
</comment>
<feature type="transmembrane region" description="Helical" evidence="1">
    <location>
        <begin position="62"/>
        <end position="82"/>
    </location>
</feature>
<feature type="transmembrane region" description="Helical" evidence="1">
    <location>
        <begin position="94"/>
        <end position="113"/>
    </location>
</feature>
<dbReference type="InterPro" id="IPR014710">
    <property type="entry name" value="RmlC-like_jellyroll"/>
</dbReference>
<evidence type="ECO:0000313" key="2">
    <source>
        <dbReference type="EMBL" id="MBO8478395.1"/>
    </source>
</evidence>
<organism evidence="2 3">
    <name type="scientific">Candidatus Cryptobacteroides excrementipullorum</name>
    <dbReference type="NCBI Taxonomy" id="2840761"/>
    <lineage>
        <taxon>Bacteria</taxon>
        <taxon>Pseudomonadati</taxon>
        <taxon>Bacteroidota</taxon>
        <taxon>Bacteroidia</taxon>
        <taxon>Bacteroidales</taxon>
        <taxon>Candidatus Cryptobacteroides</taxon>
    </lineage>
</organism>
<gene>
    <name evidence="2" type="ORF">IAB80_05875</name>
</gene>
<name>A0A9D9IU57_9BACT</name>
<accession>A0A9D9IU57</accession>
<keyword evidence="1" id="KW-0812">Transmembrane</keyword>
<dbReference type="Gene3D" id="2.60.120.10">
    <property type="entry name" value="Jelly Rolls"/>
    <property type="match status" value="1"/>
</dbReference>
<keyword evidence="1" id="KW-0472">Membrane</keyword>
<dbReference type="Proteomes" id="UP000823771">
    <property type="component" value="Unassembled WGS sequence"/>
</dbReference>
<protein>
    <submittedName>
        <fullName evidence="2">DUF4405 domain-containing protein</fullName>
    </submittedName>
</protein>
<dbReference type="InterPro" id="IPR018490">
    <property type="entry name" value="cNMP-bd_dom_sf"/>
</dbReference>
<proteinExistence type="predicted"/>
<evidence type="ECO:0000256" key="1">
    <source>
        <dbReference type="SAM" id="Phobius"/>
    </source>
</evidence>
<reference evidence="2" key="1">
    <citation type="submission" date="2020-10" db="EMBL/GenBank/DDBJ databases">
        <authorList>
            <person name="Gilroy R."/>
        </authorList>
    </citation>
    <scope>NUCLEOTIDE SEQUENCE</scope>
    <source>
        <strain evidence="2">2478</strain>
    </source>
</reference>
<feature type="transmembrane region" description="Helical" evidence="1">
    <location>
        <begin position="134"/>
        <end position="153"/>
    </location>
</feature>
<sequence length="163" mass="18752">MKTIVKHRNAFDSLYKRTPSLFYLESIEPAEVQAIERDDFFNLVEHDPSVRKLYEEKLIDRFHAYQQLFLSAVFTGTVLHIAGHGNSHELWHTWASAHIVASVLFTVLITFHVRTHWGWYRSLFRNGLGRKSHVTVAVSLIFIILAFSGYALLGVNGALDRQI</sequence>
<dbReference type="SUPFAM" id="SSF51206">
    <property type="entry name" value="cAMP-binding domain-like"/>
    <property type="match status" value="1"/>
</dbReference>
<evidence type="ECO:0000313" key="3">
    <source>
        <dbReference type="Proteomes" id="UP000823771"/>
    </source>
</evidence>
<dbReference type="EMBL" id="JADILZ010000047">
    <property type="protein sequence ID" value="MBO8478395.1"/>
    <property type="molecule type" value="Genomic_DNA"/>
</dbReference>
<dbReference type="AlphaFoldDB" id="A0A9D9IU57"/>
<reference evidence="2" key="2">
    <citation type="journal article" date="2021" name="PeerJ">
        <title>Extensive microbial diversity within the chicken gut microbiome revealed by metagenomics and culture.</title>
        <authorList>
            <person name="Gilroy R."/>
            <person name="Ravi A."/>
            <person name="Getino M."/>
            <person name="Pursley I."/>
            <person name="Horton D.L."/>
            <person name="Alikhan N.F."/>
            <person name="Baker D."/>
            <person name="Gharbi K."/>
            <person name="Hall N."/>
            <person name="Watson M."/>
            <person name="Adriaenssens E.M."/>
            <person name="Foster-Nyarko E."/>
            <person name="Jarju S."/>
            <person name="Secka A."/>
            <person name="Antonio M."/>
            <person name="Oren A."/>
            <person name="Chaudhuri R.R."/>
            <person name="La Ragione R."/>
            <person name="Hildebrand F."/>
            <person name="Pallen M.J."/>
        </authorList>
    </citation>
    <scope>NUCLEOTIDE SEQUENCE</scope>
    <source>
        <strain evidence="2">2478</strain>
    </source>
</reference>
<keyword evidence="1" id="KW-1133">Transmembrane helix</keyword>